<name>A0AAD9JDE2_9ANNE</name>
<reference evidence="1" key="1">
    <citation type="journal article" date="2023" name="Mol. Biol. Evol.">
        <title>Third-Generation Sequencing Reveals the Adaptive Role of the Epigenome in Three Deep-Sea Polychaetes.</title>
        <authorList>
            <person name="Perez M."/>
            <person name="Aroh O."/>
            <person name="Sun Y."/>
            <person name="Lan Y."/>
            <person name="Juniper S.K."/>
            <person name="Young C.R."/>
            <person name="Angers B."/>
            <person name="Qian P.Y."/>
        </authorList>
    </citation>
    <scope>NUCLEOTIDE SEQUENCE</scope>
    <source>
        <strain evidence="1">P08H-3</strain>
    </source>
</reference>
<comment type="caution">
    <text evidence="1">The sequence shown here is derived from an EMBL/GenBank/DDBJ whole genome shotgun (WGS) entry which is preliminary data.</text>
</comment>
<dbReference type="Proteomes" id="UP001208570">
    <property type="component" value="Unassembled WGS sequence"/>
</dbReference>
<protein>
    <submittedName>
        <fullName evidence="1">Uncharacterized protein</fullName>
    </submittedName>
</protein>
<dbReference type="AlphaFoldDB" id="A0AAD9JDE2"/>
<organism evidence="1 2">
    <name type="scientific">Paralvinella palmiformis</name>
    <dbReference type="NCBI Taxonomy" id="53620"/>
    <lineage>
        <taxon>Eukaryota</taxon>
        <taxon>Metazoa</taxon>
        <taxon>Spiralia</taxon>
        <taxon>Lophotrochozoa</taxon>
        <taxon>Annelida</taxon>
        <taxon>Polychaeta</taxon>
        <taxon>Sedentaria</taxon>
        <taxon>Canalipalpata</taxon>
        <taxon>Terebellida</taxon>
        <taxon>Terebelliformia</taxon>
        <taxon>Alvinellidae</taxon>
        <taxon>Paralvinella</taxon>
    </lineage>
</organism>
<proteinExistence type="predicted"/>
<dbReference type="EMBL" id="JAODUP010000375">
    <property type="protein sequence ID" value="KAK2151107.1"/>
    <property type="molecule type" value="Genomic_DNA"/>
</dbReference>
<evidence type="ECO:0000313" key="2">
    <source>
        <dbReference type="Proteomes" id="UP001208570"/>
    </source>
</evidence>
<evidence type="ECO:0000313" key="1">
    <source>
        <dbReference type="EMBL" id="KAK2151107.1"/>
    </source>
</evidence>
<keyword evidence="2" id="KW-1185">Reference proteome</keyword>
<sequence>MVGVVYCSSWSSGIWKDGVIERIFNEVCTFRVDEALICGWWDCFSADLCPPFLSCAMSLIWRGDGMVRGRGSNQKVDHRHVAAVGRSVSNRSSIAAQLATYRQHGVKLRGSRLSSELEMLIRNILLSPGRISVPWEISMRIRGKRKSSEIIPIMQWLDDEGFGSLVCLQLNVSGRPRRVFIKKRAEEILDRLVQCSISVAEYKQRYELCVQKHEKTYHAAQMVMIQRRGWASSGGEGVVISVD</sequence>
<accession>A0AAD9JDE2</accession>
<gene>
    <name evidence="1" type="ORF">LSH36_375g02071</name>
</gene>